<dbReference type="EMBL" id="JAICBX010000003">
    <property type="protein sequence ID" value="MBW8638662.1"/>
    <property type="molecule type" value="Genomic_DNA"/>
</dbReference>
<dbReference type="Pfam" id="PF00582">
    <property type="entry name" value="Usp"/>
    <property type="match status" value="2"/>
</dbReference>
<dbReference type="RefSeq" id="WP_220229401.1">
    <property type="nucleotide sequence ID" value="NZ_JAICBX010000003.1"/>
</dbReference>
<evidence type="ECO:0000256" key="1">
    <source>
        <dbReference type="ARBA" id="ARBA00008791"/>
    </source>
</evidence>
<dbReference type="CDD" id="cd00293">
    <property type="entry name" value="USP-like"/>
    <property type="match status" value="2"/>
</dbReference>
<dbReference type="InterPro" id="IPR014729">
    <property type="entry name" value="Rossmann-like_a/b/a_fold"/>
</dbReference>
<dbReference type="PANTHER" id="PTHR46268:SF6">
    <property type="entry name" value="UNIVERSAL STRESS PROTEIN UP12"/>
    <property type="match status" value="1"/>
</dbReference>
<dbReference type="Gene3D" id="3.40.50.12370">
    <property type="match status" value="1"/>
</dbReference>
<protein>
    <submittedName>
        <fullName evidence="3">Universal stress protein</fullName>
    </submittedName>
</protein>
<dbReference type="SUPFAM" id="SSF52402">
    <property type="entry name" value="Adenine nucleotide alpha hydrolases-like"/>
    <property type="match status" value="2"/>
</dbReference>
<dbReference type="Proteomes" id="UP001196509">
    <property type="component" value="Unassembled WGS sequence"/>
</dbReference>
<accession>A0AAE3D235</accession>
<dbReference type="AlphaFoldDB" id="A0AAE3D235"/>
<evidence type="ECO:0000313" key="4">
    <source>
        <dbReference type="Proteomes" id="UP001196509"/>
    </source>
</evidence>
<gene>
    <name evidence="3" type="ORF">K1W69_15810</name>
</gene>
<comment type="similarity">
    <text evidence="1">Belongs to the universal stress protein A family.</text>
</comment>
<dbReference type="InterPro" id="IPR006015">
    <property type="entry name" value="Universal_stress_UspA"/>
</dbReference>
<sequence>MTIFHPTDFSASSHVAFRHALRLAFGLGTGLTIMHVGDGRTSREDWSRFPHIRETLARWNLVDPGISQAELEPLTGLRISKIEATGRNPVEVMSHYLDEHDVSMVVMATHGRSGMAAMQHPSVAQALARRIHRPFLFVREGVPGFVTADGSLRFNHVLLPVDSEPDPQLAVDQVTWLERELAASVGVVQALHVGDGPLGFPLAPPDLSNGALKSLSRPGRPEEVIPAIADENAADLIVMVYSGPASLSERWLGSTTEQVVRAAPCPVLALPAPRYE</sequence>
<comment type="caution">
    <text evidence="3">The sequence shown here is derived from an EMBL/GenBank/DDBJ whole genome shotgun (WGS) entry which is preliminary data.</text>
</comment>
<evidence type="ECO:0000313" key="3">
    <source>
        <dbReference type="EMBL" id="MBW8638662.1"/>
    </source>
</evidence>
<feature type="domain" description="UspA" evidence="2">
    <location>
        <begin position="3"/>
        <end position="139"/>
    </location>
</feature>
<feature type="domain" description="UspA" evidence="2">
    <location>
        <begin position="216"/>
        <end position="270"/>
    </location>
</feature>
<keyword evidence="4" id="KW-1185">Reference proteome</keyword>
<name>A0AAE3D235_9HYPH</name>
<organism evidence="3 4">
    <name type="scientific">Flavimaribacter sediminis</name>
    <dbReference type="NCBI Taxonomy" id="2865987"/>
    <lineage>
        <taxon>Bacteria</taxon>
        <taxon>Pseudomonadati</taxon>
        <taxon>Pseudomonadota</taxon>
        <taxon>Alphaproteobacteria</taxon>
        <taxon>Hyphomicrobiales</taxon>
        <taxon>Rhizobiaceae</taxon>
        <taxon>Flavimaribacter</taxon>
    </lineage>
</organism>
<dbReference type="PANTHER" id="PTHR46268">
    <property type="entry name" value="STRESS RESPONSE PROTEIN NHAX"/>
    <property type="match status" value="1"/>
</dbReference>
<evidence type="ECO:0000259" key="2">
    <source>
        <dbReference type="Pfam" id="PF00582"/>
    </source>
</evidence>
<proteinExistence type="inferred from homology"/>
<dbReference type="Gene3D" id="3.40.50.620">
    <property type="entry name" value="HUPs"/>
    <property type="match status" value="1"/>
</dbReference>
<reference evidence="3" key="1">
    <citation type="submission" date="2021-08" db="EMBL/GenBank/DDBJ databases">
        <title>Hoeflea bacterium WL0058 sp. nov., isolated from the sediment.</title>
        <authorList>
            <person name="Wang L."/>
            <person name="Zhang D."/>
        </authorList>
    </citation>
    <scope>NUCLEOTIDE SEQUENCE</scope>
    <source>
        <strain evidence="3">WL0058</strain>
    </source>
</reference>
<dbReference type="PRINTS" id="PR01438">
    <property type="entry name" value="UNVRSLSTRESS"/>
</dbReference>
<dbReference type="InterPro" id="IPR006016">
    <property type="entry name" value="UspA"/>
</dbReference>